<gene>
    <name evidence="1" type="ORF">T265_10493</name>
</gene>
<dbReference type="AlphaFoldDB" id="A0A074Z293"/>
<dbReference type="EMBL" id="KL596993">
    <property type="protein sequence ID" value="KER21113.1"/>
    <property type="molecule type" value="Genomic_DNA"/>
</dbReference>
<evidence type="ECO:0000313" key="1">
    <source>
        <dbReference type="EMBL" id="KER21113.1"/>
    </source>
</evidence>
<sequence>MIGVNESSGRFKKTRSREDGCPVFNPKLWQSAKVLAAHVGQLDMNQVAVHLFVERATDGVQRDEKITGVMNFFKAVCATTSLLINKFTHWTQACRYEVAIFF</sequence>
<dbReference type="KEGG" id="ovi:T265_10493"/>
<accession>A0A074Z293</accession>
<keyword evidence="2" id="KW-1185">Reference proteome</keyword>
<organism evidence="1 2">
    <name type="scientific">Opisthorchis viverrini</name>
    <name type="common">Southeast Asian liver fluke</name>
    <dbReference type="NCBI Taxonomy" id="6198"/>
    <lineage>
        <taxon>Eukaryota</taxon>
        <taxon>Metazoa</taxon>
        <taxon>Spiralia</taxon>
        <taxon>Lophotrochozoa</taxon>
        <taxon>Platyhelminthes</taxon>
        <taxon>Trematoda</taxon>
        <taxon>Digenea</taxon>
        <taxon>Opisthorchiida</taxon>
        <taxon>Opisthorchiata</taxon>
        <taxon>Opisthorchiidae</taxon>
        <taxon>Opisthorchis</taxon>
    </lineage>
</organism>
<dbReference type="RefSeq" id="XP_009175140.1">
    <property type="nucleotide sequence ID" value="XM_009176876.1"/>
</dbReference>
<dbReference type="Proteomes" id="UP000054324">
    <property type="component" value="Unassembled WGS sequence"/>
</dbReference>
<dbReference type="GeneID" id="20324661"/>
<name>A0A074Z293_OPIVI</name>
<proteinExistence type="predicted"/>
<protein>
    <submittedName>
        <fullName evidence="1">Uncharacterized protein</fullName>
    </submittedName>
</protein>
<dbReference type="CTD" id="20324661"/>
<reference evidence="1 2" key="1">
    <citation type="submission" date="2013-11" db="EMBL/GenBank/DDBJ databases">
        <title>Opisthorchis viverrini - life in the bile duct.</title>
        <authorList>
            <person name="Young N.D."/>
            <person name="Nagarajan N."/>
            <person name="Lin S.J."/>
            <person name="Korhonen P.K."/>
            <person name="Jex A.R."/>
            <person name="Hall R.S."/>
            <person name="Safavi-Hemami H."/>
            <person name="Kaewkong W."/>
            <person name="Bertrand D."/>
            <person name="Gao S."/>
            <person name="Seet Q."/>
            <person name="Wongkham S."/>
            <person name="Teh B.T."/>
            <person name="Wongkham C."/>
            <person name="Intapan P.M."/>
            <person name="Maleewong W."/>
            <person name="Yang X."/>
            <person name="Hu M."/>
            <person name="Wang Z."/>
            <person name="Hofmann A."/>
            <person name="Sternberg P.W."/>
            <person name="Tan P."/>
            <person name="Wang J."/>
            <person name="Gasser R.B."/>
        </authorList>
    </citation>
    <scope>NUCLEOTIDE SEQUENCE [LARGE SCALE GENOMIC DNA]</scope>
</reference>
<evidence type="ECO:0000313" key="2">
    <source>
        <dbReference type="Proteomes" id="UP000054324"/>
    </source>
</evidence>